<gene>
    <name evidence="1" type="ORF">RRG08_009647</name>
</gene>
<dbReference type="Proteomes" id="UP001283361">
    <property type="component" value="Unassembled WGS sequence"/>
</dbReference>
<keyword evidence="2" id="KW-1185">Reference proteome</keyword>
<comment type="caution">
    <text evidence="1">The sequence shown here is derived from an EMBL/GenBank/DDBJ whole genome shotgun (WGS) entry which is preliminary data.</text>
</comment>
<evidence type="ECO:0000313" key="2">
    <source>
        <dbReference type="Proteomes" id="UP001283361"/>
    </source>
</evidence>
<proteinExistence type="predicted"/>
<protein>
    <submittedName>
        <fullName evidence="1">Uncharacterized protein</fullName>
    </submittedName>
</protein>
<accession>A0AAE1DMV6</accession>
<evidence type="ECO:0000313" key="1">
    <source>
        <dbReference type="EMBL" id="KAK3776207.1"/>
    </source>
</evidence>
<sequence>MDQLGRWSEQRRTPLKAIDSLILDPLRNIISQPASFSHTVHQHVLEIRRQDRQSVQISGKSPIKIAE</sequence>
<name>A0AAE1DMV6_9GAST</name>
<organism evidence="1 2">
    <name type="scientific">Elysia crispata</name>
    <name type="common">lettuce slug</name>
    <dbReference type="NCBI Taxonomy" id="231223"/>
    <lineage>
        <taxon>Eukaryota</taxon>
        <taxon>Metazoa</taxon>
        <taxon>Spiralia</taxon>
        <taxon>Lophotrochozoa</taxon>
        <taxon>Mollusca</taxon>
        <taxon>Gastropoda</taxon>
        <taxon>Heterobranchia</taxon>
        <taxon>Euthyneura</taxon>
        <taxon>Panpulmonata</taxon>
        <taxon>Sacoglossa</taxon>
        <taxon>Placobranchoidea</taxon>
        <taxon>Plakobranchidae</taxon>
        <taxon>Elysia</taxon>
    </lineage>
</organism>
<dbReference type="EMBL" id="JAWDGP010003238">
    <property type="protein sequence ID" value="KAK3776207.1"/>
    <property type="molecule type" value="Genomic_DNA"/>
</dbReference>
<reference evidence="1" key="1">
    <citation type="journal article" date="2023" name="G3 (Bethesda)">
        <title>A reference genome for the long-term kleptoplast-retaining sea slug Elysia crispata morphotype clarki.</title>
        <authorList>
            <person name="Eastman K.E."/>
            <person name="Pendleton A.L."/>
            <person name="Shaikh M.A."/>
            <person name="Suttiyut T."/>
            <person name="Ogas R."/>
            <person name="Tomko P."/>
            <person name="Gavelis G."/>
            <person name="Widhalm J.R."/>
            <person name="Wisecaver J.H."/>
        </authorList>
    </citation>
    <scope>NUCLEOTIDE SEQUENCE</scope>
    <source>
        <strain evidence="1">ECLA1</strain>
    </source>
</reference>
<dbReference type="AlphaFoldDB" id="A0AAE1DMV6"/>